<evidence type="ECO:0000313" key="1">
    <source>
        <dbReference type="EMBL" id="MBX02998.1"/>
    </source>
</evidence>
<proteinExistence type="predicted"/>
<accession>A0A2P2KB90</accession>
<protein>
    <submittedName>
        <fullName evidence="1">Uncharacterized protein</fullName>
    </submittedName>
</protein>
<dbReference type="AlphaFoldDB" id="A0A2P2KB90"/>
<name>A0A2P2KB90_RHIMU</name>
<sequence length="45" mass="5303">MSDPQNQWGFLVNESKTFTQIQKFSAHIKADAFSEQWRWVSLDLS</sequence>
<dbReference type="EMBL" id="GGEC01022514">
    <property type="protein sequence ID" value="MBX02998.1"/>
    <property type="molecule type" value="Transcribed_RNA"/>
</dbReference>
<organism evidence="1">
    <name type="scientific">Rhizophora mucronata</name>
    <name type="common">Asiatic mangrove</name>
    <dbReference type="NCBI Taxonomy" id="61149"/>
    <lineage>
        <taxon>Eukaryota</taxon>
        <taxon>Viridiplantae</taxon>
        <taxon>Streptophyta</taxon>
        <taxon>Embryophyta</taxon>
        <taxon>Tracheophyta</taxon>
        <taxon>Spermatophyta</taxon>
        <taxon>Magnoliopsida</taxon>
        <taxon>eudicotyledons</taxon>
        <taxon>Gunneridae</taxon>
        <taxon>Pentapetalae</taxon>
        <taxon>rosids</taxon>
        <taxon>fabids</taxon>
        <taxon>Malpighiales</taxon>
        <taxon>Rhizophoraceae</taxon>
        <taxon>Rhizophora</taxon>
    </lineage>
</organism>
<reference evidence="1" key="1">
    <citation type="submission" date="2018-02" db="EMBL/GenBank/DDBJ databases">
        <title>Rhizophora mucronata_Transcriptome.</title>
        <authorList>
            <person name="Meera S.P."/>
            <person name="Sreeshan A."/>
            <person name="Augustine A."/>
        </authorList>
    </citation>
    <scope>NUCLEOTIDE SEQUENCE</scope>
    <source>
        <tissue evidence="1">Leaf</tissue>
    </source>
</reference>